<keyword evidence="1" id="KW-0812">Transmembrane</keyword>
<evidence type="ECO:0000313" key="4">
    <source>
        <dbReference type="Proteomes" id="UP000192477"/>
    </source>
</evidence>
<gene>
    <name evidence="3" type="ORF">BH747_00180</name>
</gene>
<dbReference type="InterPro" id="IPR003583">
    <property type="entry name" value="Hlx-hairpin-Hlx_DNA-bd_motif"/>
</dbReference>
<dbReference type="EMBL" id="MJEA01000001">
    <property type="protein sequence ID" value="OQO71287.1"/>
    <property type="molecule type" value="Genomic_DNA"/>
</dbReference>
<dbReference type="InterPro" id="IPR010994">
    <property type="entry name" value="RuvA_2-like"/>
</dbReference>
<dbReference type="NCBIfam" id="TIGR00426">
    <property type="entry name" value="competence protein ComEA helix-hairpin-helix repeat region"/>
    <property type="match status" value="1"/>
</dbReference>
<evidence type="ECO:0000313" key="3">
    <source>
        <dbReference type="EMBL" id="OQO71287.1"/>
    </source>
</evidence>
<feature type="transmembrane region" description="Helical" evidence="1">
    <location>
        <begin position="12"/>
        <end position="37"/>
    </location>
</feature>
<comment type="caution">
    <text evidence="3">The sequence shown here is derived from an EMBL/GenBank/DDBJ whole genome shotgun (WGS) entry which is preliminary data.</text>
</comment>
<dbReference type="InterPro" id="IPR051675">
    <property type="entry name" value="Endo/Exo/Phosphatase_dom_1"/>
</dbReference>
<evidence type="ECO:0000259" key="2">
    <source>
        <dbReference type="SMART" id="SM00278"/>
    </source>
</evidence>
<keyword evidence="1" id="KW-0472">Membrane</keyword>
<keyword evidence="1" id="KW-1133">Transmembrane helix</keyword>
<dbReference type="Gene3D" id="3.10.560.10">
    <property type="entry name" value="Outer membrane lipoprotein wza domain like"/>
    <property type="match status" value="1"/>
</dbReference>
<dbReference type="GO" id="GO:0015627">
    <property type="term" value="C:type II protein secretion system complex"/>
    <property type="evidence" value="ECO:0007669"/>
    <property type="project" value="TreeGrafter"/>
</dbReference>
<protein>
    <submittedName>
        <fullName evidence="3">ComEA protein</fullName>
    </submittedName>
</protein>
<sequence length="229" mass="25877">MKKIYQQIFDSPKLIICGALIILGLMTLIGLAGHSIYHKMKNQTLLTSYSNEELMANLTQESQQSKELVEETTETTVYQTIYVDVKGAVNRPGMYAFTAEERVFDVIQKSGGFTDVADEKQINFAAKIKDQQLLYVPEIGEEIEEKYSDHEEDTEIGESKVPQEKINLNTANSLQLQQIPGIGEKKAQEIIQYRQDNGSFKSVEELQEISGIGQKTVEKMKNFVTITIE</sequence>
<dbReference type="Pfam" id="PF10531">
    <property type="entry name" value="SLBB"/>
    <property type="match status" value="1"/>
</dbReference>
<reference evidence="3 4" key="1">
    <citation type="journal article" date="2017" name="BMC Microbiol.">
        <title>Comparative genomics of Enterococcus spp. isolated from bovine feces.</title>
        <authorList>
            <person name="Beukers A.G."/>
            <person name="Zaheer R."/>
            <person name="Goji N."/>
            <person name="Amoako K.K."/>
            <person name="Chaves A.V."/>
            <person name="Ward M.P."/>
            <person name="McAllister T.A."/>
        </authorList>
    </citation>
    <scope>NUCLEOTIDE SEQUENCE [LARGE SCALE GENOMIC DNA]</scope>
    <source>
        <strain evidence="3 4">F1129D 143</strain>
    </source>
</reference>
<evidence type="ECO:0000256" key="1">
    <source>
        <dbReference type="SAM" id="Phobius"/>
    </source>
</evidence>
<proteinExistence type="predicted"/>
<dbReference type="SMART" id="SM00278">
    <property type="entry name" value="HhH1"/>
    <property type="match status" value="2"/>
</dbReference>
<dbReference type="Pfam" id="PF12836">
    <property type="entry name" value="HHH_3"/>
    <property type="match status" value="1"/>
</dbReference>
<dbReference type="Proteomes" id="UP000192477">
    <property type="component" value="Unassembled WGS sequence"/>
</dbReference>
<dbReference type="GO" id="GO:0003677">
    <property type="term" value="F:DNA binding"/>
    <property type="evidence" value="ECO:0007669"/>
    <property type="project" value="InterPro"/>
</dbReference>
<dbReference type="PANTHER" id="PTHR21180:SF32">
    <property type="entry name" value="ENDONUCLEASE_EXONUCLEASE_PHOSPHATASE FAMILY DOMAIN-CONTAINING PROTEIN 1"/>
    <property type="match status" value="1"/>
</dbReference>
<dbReference type="RefSeq" id="WP_081181297.1">
    <property type="nucleotide sequence ID" value="NZ_MJEA01000001.1"/>
</dbReference>
<accession>A0A1V8YF69</accession>
<dbReference type="Gene3D" id="1.10.150.310">
    <property type="entry name" value="Tex RuvX-like domain-like"/>
    <property type="match status" value="1"/>
</dbReference>
<dbReference type="GO" id="GO:0006281">
    <property type="term" value="P:DNA repair"/>
    <property type="evidence" value="ECO:0007669"/>
    <property type="project" value="InterPro"/>
</dbReference>
<dbReference type="InterPro" id="IPR004509">
    <property type="entry name" value="Competence_ComEA_HhH"/>
</dbReference>
<dbReference type="OrthoDB" id="9790239at2"/>
<feature type="domain" description="Helix-hairpin-helix DNA-binding motif class 1" evidence="2">
    <location>
        <begin position="204"/>
        <end position="223"/>
    </location>
</feature>
<dbReference type="GO" id="GO:0015628">
    <property type="term" value="P:protein secretion by the type II secretion system"/>
    <property type="evidence" value="ECO:0007669"/>
    <property type="project" value="TreeGrafter"/>
</dbReference>
<name>A0A1V8YF69_9ENTE</name>
<organism evidence="3 4">
    <name type="scientific">Enterococcus villorum</name>
    <dbReference type="NCBI Taxonomy" id="112904"/>
    <lineage>
        <taxon>Bacteria</taxon>
        <taxon>Bacillati</taxon>
        <taxon>Bacillota</taxon>
        <taxon>Bacilli</taxon>
        <taxon>Lactobacillales</taxon>
        <taxon>Enterococcaceae</taxon>
        <taxon>Enterococcus</taxon>
    </lineage>
</organism>
<dbReference type="SUPFAM" id="SSF47781">
    <property type="entry name" value="RuvA domain 2-like"/>
    <property type="match status" value="1"/>
</dbReference>
<dbReference type="InterPro" id="IPR019554">
    <property type="entry name" value="Soluble_ligand-bd"/>
</dbReference>
<dbReference type="AlphaFoldDB" id="A0A1V8YF69"/>
<dbReference type="PANTHER" id="PTHR21180">
    <property type="entry name" value="ENDONUCLEASE/EXONUCLEASE/PHOSPHATASE FAMILY DOMAIN-CONTAINING PROTEIN 1"/>
    <property type="match status" value="1"/>
</dbReference>
<dbReference type="STRING" id="112904.BH747_00180"/>
<feature type="domain" description="Helix-hairpin-helix DNA-binding motif class 1" evidence="2">
    <location>
        <begin position="174"/>
        <end position="193"/>
    </location>
</feature>